<feature type="transmembrane region" description="Helical" evidence="6">
    <location>
        <begin position="155"/>
        <end position="174"/>
    </location>
</feature>
<dbReference type="GO" id="GO:0009617">
    <property type="term" value="P:response to bacterium"/>
    <property type="evidence" value="ECO:0007669"/>
    <property type="project" value="InterPro"/>
</dbReference>
<keyword evidence="4 6" id="KW-1133">Transmembrane helix</keyword>
<dbReference type="EMBL" id="CM010720">
    <property type="protein sequence ID" value="RZC67169.1"/>
    <property type="molecule type" value="Genomic_DNA"/>
</dbReference>
<evidence type="ECO:0000259" key="8">
    <source>
        <dbReference type="PROSITE" id="PS50845"/>
    </source>
</evidence>
<feature type="compositionally biased region" description="Pro residues" evidence="7">
    <location>
        <begin position="1"/>
        <end position="11"/>
    </location>
</feature>
<dbReference type="InterPro" id="IPR003388">
    <property type="entry name" value="Reticulon"/>
</dbReference>
<evidence type="ECO:0000256" key="1">
    <source>
        <dbReference type="ARBA" id="ARBA00004477"/>
    </source>
</evidence>
<sequence>MSDSPPSPAPTPLSSSPKPRVAERSMSNSSWEDILLWKKKKQSLSILTASTLTWVVLQVYQYNFITIVSWVSMAILAMMFLFGNLLRLLGKDPPKIDDFAISEELVMGSARRLKGNVEQGIRWMFSVSSEREWFVFAQVIGALLVLSQVGRYFDFVTLLYMGVVTAMTVPLMYVKYEDQLKKFVGKIREQGRAYYEKVDEKVLRKLKHKAGFAEKKKEKKSL</sequence>
<gene>
    <name evidence="9" type="ORF">C5167_010865</name>
</gene>
<dbReference type="Gramene" id="RZC67169">
    <property type="protein sequence ID" value="RZC67169"/>
    <property type="gene ID" value="C5167_010865"/>
</dbReference>
<keyword evidence="5 6" id="KW-0472">Membrane</keyword>
<evidence type="ECO:0000256" key="7">
    <source>
        <dbReference type="SAM" id="MobiDB-lite"/>
    </source>
</evidence>
<keyword evidence="10" id="KW-1185">Reference proteome</keyword>
<dbReference type="Pfam" id="PF02453">
    <property type="entry name" value="Reticulon"/>
    <property type="match status" value="1"/>
</dbReference>
<name>A0A4Y7K5H3_PAPSO</name>
<keyword evidence="2 6" id="KW-0812">Transmembrane</keyword>
<evidence type="ECO:0000256" key="6">
    <source>
        <dbReference type="RuleBase" id="RU363132"/>
    </source>
</evidence>
<keyword evidence="3 6" id="KW-0256">Endoplasmic reticulum</keyword>
<dbReference type="PANTHER" id="PTHR10994:SF145">
    <property type="entry name" value="RETICULON-LIKE PROTEIN B13"/>
    <property type="match status" value="1"/>
</dbReference>
<dbReference type="STRING" id="3469.A0A4Y7K5H3"/>
<protein>
    <recommendedName>
        <fullName evidence="6">Reticulon-like protein</fullName>
    </recommendedName>
</protein>
<dbReference type="PANTHER" id="PTHR10994">
    <property type="entry name" value="RETICULON"/>
    <property type="match status" value="1"/>
</dbReference>
<dbReference type="Proteomes" id="UP000316621">
    <property type="component" value="Chromosome 6"/>
</dbReference>
<reference evidence="9 10" key="1">
    <citation type="journal article" date="2018" name="Science">
        <title>The opium poppy genome and morphinan production.</title>
        <authorList>
            <person name="Guo L."/>
            <person name="Winzer T."/>
            <person name="Yang X."/>
            <person name="Li Y."/>
            <person name="Ning Z."/>
            <person name="He Z."/>
            <person name="Teodor R."/>
            <person name="Lu Y."/>
            <person name="Bowser T.A."/>
            <person name="Graham I.A."/>
            <person name="Ye K."/>
        </authorList>
    </citation>
    <scope>NUCLEOTIDE SEQUENCE [LARGE SCALE GENOMIC DNA]</scope>
    <source>
        <strain evidence="10">cv. HN1</strain>
        <tissue evidence="9">Leaves</tissue>
    </source>
</reference>
<dbReference type="InterPro" id="IPR045064">
    <property type="entry name" value="Reticulon-like"/>
</dbReference>
<organism evidence="9 10">
    <name type="scientific">Papaver somniferum</name>
    <name type="common">Opium poppy</name>
    <dbReference type="NCBI Taxonomy" id="3469"/>
    <lineage>
        <taxon>Eukaryota</taxon>
        <taxon>Viridiplantae</taxon>
        <taxon>Streptophyta</taxon>
        <taxon>Embryophyta</taxon>
        <taxon>Tracheophyta</taxon>
        <taxon>Spermatophyta</taxon>
        <taxon>Magnoliopsida</taxon>
        <taxon>Ranunculales</taxon>
        <taxon>Papaveraceae</taxon>
        <taxon>Papaveroideae</taxon>
        <taxon>Papaver</taxon>
    </lineage>
</organism>
<evidence type="ECO:0000256" key="4">
    <source>
        <dbReference type="ARBA" id="ARBA00022989"/>
    </source>
</evidence>
<evidence type="ECO:0000313" key="10">
    <source>
        <dbReference type="Proteomes" id="UP000316621"/>
    </source>
</evidence>
<evidence type="ECO:0000256" key="5">
    <source>
        <dbReference type="ARBA" id="ARBA00023136"/>
    </source>
</evidence>
<feature type="transmembrane region" description="Helical" evidence="6">
    <location>
        <begin position="132"/>
        <end position="149"/>
    </location>
</feature>
<dbReference type="PROSITE" id="PS50845">
    <property type="entry name" value="RETICULON"/>
    <property type="match status" value="1"/>
</dbReference>
<accession>A0A4Y7K5H3</accession>
<dbReference type="GO" id="GO:0005789">
    <property type="term" value="C:endoplasmic reticulum membrane"/>
    <property type="evidence" value="ECO:0007669"/>
    <property type="project" value="UniProtKB-SubCell"/>
</dbReference>
<dbReference type="OMA" id="SSEREWF"/>
<feature type="region of interest" description="Disordered" evidence="7">
    <location>
        <begin position="1"/>
        <end position="22"/>
    </location>
</feature>
<dbReference type="AlphaFoldDB" id="A0A4Y7K5H3"/>
<comment type="subcellular location">
    <subcellularLocation>
        <location evidence="1 6">Endoplasmic reticulum membrane</location>
        <topology evidence="1 6">Multi-pass membrane protein</topology>
    </subcellularLocation>
</comment>
<evidence type="ECO:0000256" key="3">
    <source>
        <dbReference type="ARBA" id="ARBA00022824"/>
    </source>
</evidence>
<proteinExistence type="predicted"/>
<feature type="domain" description="Reticulon" evidence="8">
    <location>
        <begin position="31"/>
        <end position="218"/>
    </location>
</feature>
<evidence type="ECO:0000313" key="9">
    <source>
        <dbReference type="EMBL" id="RZC67169.1"/>
    </source>
</evidence>
<evidence type="ECO:0000256" key="2">
    <source>
        <dbReference type="ARBA" id="ARBA00022692"/>
    </source>
</evidence>
<feature type="transmembrane region" description="Helical" evidence="6">
    <location>
        <begin position="67"/>
        <end position="86"/>
    </location>
</feature>